<dbReference type="GO" id="GO:0016301">
    <property type="term" value="F:kinase activity"/>
    <property type="evidence" value="ECO:0007669"/>
    <property type="project" value="UniProtKB-KW"/>
</dbReference>
<evidence type="ECO:0000256" key="17">
    <source>
        <dbReference type="PIRSR" id="PIRSR000732-1"/>
    </source>
</evidence>
<dbReference type="InterPro" id="IPR008279">
    <property type="entry name" value="PEP-util_enz_mobile_dom"/>
</dbReference>
<dbReference type="SUPFAM" id="SSF47831">
    <property type="entry name" value="Enzyme I of the PEP:sugar phosphotransferase system HPr-binding (sub)domain"/>
    <property type="match status" value="1"/>
</dbReference>
<dbReference type="InterPro" id="IPR008731">
    <property type="entry name" value="PTS_EIN"/>
</dbReference>
<keyword evidence="7 16" id="KW-0813">Transport</keyword>
<feature type="active site" description="Proton donor" evidence="17">
    <location>
        <position position="513"/>
    </location>
</feature>
<keyword evidence="9 16" id="KW-0762">Sugar transport</keyword>
<organism evidence="23 24">
    <name type="scientific">Eiseniibacteriota bacterium</name>
    <dbReference type="NCBI Taxonomy" id="2212470"/>
    <lineage>
        <taxon>Bacteria</taxon>
        <taxon>Candidatus Eiseniibacteriota</taxon>
    </lineage>
</organism>
<evidence type="ECO:0000259" key="22">
    <source>
        <dbReference type="Pfam" id="PF05524"/>
    </source>
</evidence>
<evidence type="ECO:0000256" key="7">
    <source>
        <dbReference type="ARBA" id="ARBA00022448"/>
    </source>
</evidence>
<sequence>MPRKAEPKPPTEHMIGVPAAPGFVAGPVYLLDGPSRIIVKERSLEPHEIAGEVRHFRKALRLAREEITAICNGIESPEDAGLQLLNAHGLIVEDHTLQGRIIDTIKNERIAADGAVYRIFMEYITHMEGTPGEYFRARGEDMRDVMHRILQQLQDWELGSAAAIPQGVILVASELSPSESACLDPQRILGVATDHGGATNHVAIMARNRGIPAVLGLVNITTRVQAGDMILLDGSHGRVTLRPARSELKAFQRLQTRELRIRTALGQQVRLPSHTIDLQRIPLFSNIEAPDDAELALKEGAEGIGLYRTEFLYSRHTGWPSEEEQVRAYRRVVRKMRKRPVIIRTMDVGGDKFAALSGIGRESNPFLGVRGIRFSLMHPEIFRTQLRAIMRVADQGNVRILLPMVSNLDEVREAKQLVGSVRREVEREGVAVQSLALGVMVEVPSMVILSDLLSREVDFLSIGSNDLIQYVLAADRGNENVAHIYDPFHPAVLRAIYTTVQSGHRAGISVSSCGEMSGDPMGVLVLLGLGIDQLSVAPWRIKPVKQIIRASSISHLRHVIEQDALTCATPSELRTALIQAFPDTAAATWGKPNGLYDPSPQK</sequence>
<keyword evidence="13 16" id="KW-0418">Kinase</keyword>
<dbReference type="PANTHER" id="PTHR46244">
    <property type="entry name" value="PHOSPHOENOLPYRUVATE-PROTEIN PHOSPHOTRANSFERASE"/>
    <property type="match status" value="1"/>
</dbReference>
<evidence type="ECO:0000256" key="19">
    <source>
        <dbReference type="PIRSR" id="PIRSR000732-3"/>
    </source>
</evidence>
<evidence type="ECO:0000256" key="16">
    <source>
        <dbReference type="PIRNR" id="PIRNR000732"/>
    </source>
</evidence>
<reference evidence="23" key="1">
    <citation type="submission" date="2021-05" db="EMBL/GenBank/DDBJ databases">
        <title>Energy efficiency and biological interactions define the core microbiome of deep oligotrophic groundwater.</title>
        <authorList>
            <person name="Mehrshad M."/>
            <person name="Lopez-Fernandez M."/>
            <person name="Bell E."/>
            <person name="Bernier-Latmani R."/>
            <person name="Bertilsson S."/>
            <person name="Dopson M."/>
        </authorList>
    </citation>
    <scope>NUCLEOTIDE SEQUENCE</scope>
    <source>
        <strain evidence="23">Modern_marine.mb.64</strain>
    </source>
</reference>
<evidence type="ECO:0000256" key="8">
    <source>
        <dbReference type="ARBA" id="ARBA00022490"/>
    </source>
</evidence>
<proteinExistence type="inferred from homology"/>
<evidence type="ECO:0000256" key="6">
    <source>
        <dbReference type="ARBA" id="ARBA00016544"/>
    </source>
</evidence>
<comment type="subcellular location">
    <subcellularLocation>
        <location evidence="3 16">Cytoplasm</location>
    </subcellularLocation>
</comment>
<dbReference type="InterPro" id="IPR036618">
    <property type="entry name" value="PtsI_HPr-bd_sf"/>
</dbReference>
<feature type="binding site" evidence="18">
    <location>
        <begin position="465"/>
        <end position="466"/>
    </location>
    <ligand>
        <name>phosphoenolpyruvate</name>
        <dbReference type="ChEBI" id="CHEBI:58702"/>
    </ligand>
</feature>
<dbReference type="GO" id="GO:0046872">
    <property type="term" value="F:metal ion binding"/>
    <property type="evidence" value="ECO:0007669"/>
    <property type="project" value="UniProtKB-KW"/>
</dbReference>
<protein>
    <recommendedName>
        <fullName evidence="6 16">Phosphoenolpyruvate-protein phosphotransferase</fullName>
        <ecNumber evidence="5 16">2.7.3.9</ecNumber>
    </recommendedName>
    <alternativeName>
        <fullName evidence="15 16">Phosphotransferase system, enzyme I</fullName>
    </alternativeName>
</protein>
<evidence type="ECO:0000256" key="5">
    <source>
        <dbReference type="ARBA" id="ARBA00012232"/>
    </source>
</evidence>
<feature type="binding site" evidence="19">
    <location>
        <position position="442"/>
    </location>
    <ligand>
        <name>Mg(2+)</name>
        <dbReference type="ChEBI" id="CHEBI:18420"/>
    </ligand>
</feature>
<evidence type="ECO:0000256" key="14">
    <source>
        <dbReference type="ARBA" id="ARBA00022842"/>
    </source>
</evidence>
<evidence type="ECO:0000256" key="3">
    <source>
        <dbReference type="ARBA" id="ARBA00004496"/>
    </source>
</evidence>
<feature type="domain" description="PEP-utilising enzyme mobile" evidence="20">
    <location>
        <begin position="164"/>
        <end position="237"/>
    </location>
</feature>
<dbReference type="Proteomes" id="UP000777784">
    <property type="component" value="Unassembled WGS sequence"/>
</dbReference>
<dbReference type="EMBL" id="JAHJDP010000018">
    <property type="protein sequence ID" value="MBU2689834.1"/>
    <property type="molecule type" value="Genomic_DNA"/>
</dbReference>
<keyword evidence="11 16" id="KW-0598">Phosphotransferase system</keyword>
<evidence type="ECO:0000313" key="23">
    <source>
        <dbReference type="EMBL" id="MBU2689834.1"/>
    </source>
</evidence>
<dbReference type="InterPro" id="IPR050499">
    <property type="entry name" value="PEP-utilizing_PTS_enzyme"/>
</dbReference>
<feature type="binding site" evidence="18">
    <location>
        <position position="476"/>
    </location>
    <ligand>
        <name>phosphoenolpyruvate</name>
        <dbReference type="ChEBI" id="CHEBI:58702"/>
    </ligand>
</feature>
<dbReference type="EC" id="2.7.3.9" evidence="5 16"/>
<feature type="binding site" evidence="18">
    <location>
        <position position="344"/>
    </location>
    <ligand>
        <name>phosphoenolpyruvate</name>
        <dbReference type="ChEBI" id="CHEBI:58702"/>
    </ligand>
</feature>
<keyword evidence="12 16" id="KW-0479">Metal-binding</keyword>
<dbReference type="PIRSF" id="PIRSF000732">
    <property type="entry name" value="PTS_enzyme_I"/>
    <property type="match status" value="1"/>
</dbReference>
<dbReference type="NCBIfam" id="TIGR01417">
    <property type="entry name" value="PTS_I_fam"/>
    <property type="match status" value="1"/>
</dbReference>
<dbReference type="GO" id="GO:0008965">
    <property type="term" value="F:phosphoenolpyruvate-protein phosphotransferase activity"/>
    <property type="evidence" value="ECO:0007669"/>
    <property type="project" value="UniProtKB-EC"/>
</dbReference>
<evidence type="ECO:0000313" key="24">
    <source>
        <dbReference type="Proteomes" id="UP000777784"/>
    </source>
</evidence>
<feature type="binding site" evidence="18">
    <location>
        <position position="308"/>
    </location>
    <ligand>
        <name>phosphoenolpyruvate</name>
        <dbReference type="ChEBI" id="CHEBI:58702"/>
    </ligand>
</feature>
<dbReference type="InterPro" id="IPR024692">
    <property type="entry name" value="PTS_EI"/>
</dbReference>
<dbReference type="Gene3D" id="3.20.20.60">
    <property type="entry name" value="Phosphoenolpyruvate-binding domains"/>
    <property type="match status" value="1"/>
</dbReference>
<evidence type="ECO:0000256" key="4">
    <source>
        <dbReference type="ARBA" id="ARBA00007837"/>
    </source>
</evidence>
<evidence type="ECO:0000256" key="11">
    <source>
        <dbReference type="ARBA" id="ARBA00022683"/>
    </source>
</evidence>
<name>A0A948RUB4_UNCEI</name>
<dbReference type="Pfam" id="PF02896">
    <property type="entry name" value="PEP-utilizers_C"/>
    <property type="match status" value="1"/>
</dbReference>
<dbReference type="GO" id="GO:0005737">
    <property type="term" value="C:cytoplasm"/>
    <property type="evidence" value="ECO:0007669"/>
    <property type="project" value="UniProtKB-SubCell"/>
</dbReference>
<feature type="domain" description="Phosphotransferase system enzyme I N-terminal" evidence="22">
    <location>
        <begin position="16"/>
        <end position="138"/>
    </location>
</feature>
<comment type="similarity">
    <text evidence="4 16">Belongs to the PEP-utilizing enzyme family.</text>
</comment>
<feature type="domain" description="PEP-utilising enzyme C-terminal" evidence="21">
    <location>
        <begin position="265"/>
        <end position="550"/>
    </location>
</feature>
<dbReference type="InterPro" id="IPR040442">
    <property type="entry name" value="Pyrv_kinase-like_dom_sf"/>
</dbReference>
<gene>
    <name evidence="23" type="primary">ptsP</name>
    <name evidence="23" type="ORF">KJ970_02825</name>
</gene>
<dbReference type="InterPro" id="IPR023151">
    <property type="entry name" value="PEP_util_CS"/>
</dbReference>
<dbReference type="SUPFAM" id="SSF51621">
    <property type="entry name" value="Phosphoenolpyruvate/pyruvate domain"/>
    <property type="match status" value="1"/>
</dbReference>
<keyword evidence="14 16" id="KW-0460">Magnesium</keyword>
<evidence type="ECO:0000256" key="12">
    <source>
        <dbReference type="ARBA" id="ARBA00022723"/>
    </source>
</evidence>
<keyword evidence="8 16" id="KW-0963">Cytoplasm</keyword>
<evidence type="ECO:0000256" key="15">
    <source>
        <dbReference type="ARBA" id="ARBA00033235"/>
    </source>
</evidence>
<dbReference type="Pfam" id="PF00391">
    <property type="entry name" value="PEP-utilizers"/>
    <property type="match status" value="1"/>
</dbReference>
<comment type="function">
    <text evidence="16">General (non sugar-specific) component of the phosphoenolpyruvate-dependent sugar phosphotransferase system (sugar PTS). This major carbohydrate active-transport system catalyzes the phosphorylation of incoming sugar substrates concomitantly with their translocation across the cell membrane. Enzyme I transfers the phosphoryl group from phosphoenolpyruvate (PEP) to the phosphoryl carrier protein (HPr).</text>
</comment>
<dbReference type="GO" id="GO:0009401">
    <property type="term" value="P:phosphoenolpyruvate-dependent sugar phosphotransferase system"/>
    <property type="evidence" value="ECO:0007669"/>
    <property type="project" value="UniProtKB-KW"/>
</dbReference>
<feature type="binding site" evidence="19">
    <location>
        <position position="466"/>
    </location>
    <ligand>
        <name>Mg(2+)</name>
        <dbReference type="ChEBI" id="CHEBI:18420"/>
    </ligand>
</feature>
<evidence type="ECO:0000256" key="1">
    <source>
        <dbReference type="ARBA" id="ARBA00000683"/>
    </source>
</evidence>
<comment type="catalytic activity">
    <reaction evidence="1 16">
        <text>L-histidyl-[protein] + phosphoenolpyruvate = N(pros)-phospho-L-histidyl-[protein] + pyruvate</text>
        <dbReference type="Rhea" id="RHEA:23880"/>
        <dbReference type="Rhea" id="RHEA-COMP:9745"/>
        <dbReference type="Rhea" id="RHEA-COMP:9746"/>
        <dbReference type="ChEBI" id="CHEBI:15361"/>
        <dbReference type="ChEBI" id="CHEBI:29979"/>
        <dbReference type="ChEBI" id="CHEBI:58702"/>
        <dbReference type="ChEBI" id="CHEBI:64837"/>
        <dbReference type="EC" id="2.7.3.9"/>
    </reaction>
</comment>
<evidence type="ECO:0000256" key="13">
    <source>
        <dbReference type="ARBA" id="ARBA00022777"/>
    </source>
</evidence>
<dbReference type="PROSITE" id="PS00742">
    <property type="entry name" value="PEP_ENZYMES_2"/>
    <property type="match status" value="1"/>
</dbReference>
<evidence type="ECO:0000256" key="18">
    <source>
        <dbReference type="PIRSR" id="PIRSR000732-2"/>
    </source>
</evidence>
<dbReference type="SUPFAM" id="SSF52009">
    <property type="entry name" value="Phosphohistidine domain"/>
    <property type="match status" value="1"/>
</dbReference>
<evidence type="ECO:0000259" key="21">
    <source>
        <dbReference type="Pfam" id="PF02896"/>
    </source>
</evidence>
<evidence type="ECO:0000256" key="9">
    <source>
        <dbReference type="ARBA" id="ARBA00022597"/>
    </source>
</evidence>
<evidence type="ECO:0000259" key="20">
    <source>
        <dbReference type="Pfam" id="PF00391"/>
    </source>
</evidence>
<dbReference type="InterPro" id="IPR000121">
    <property type="entry name" value="PEP_util_C"/>
</dbReference>
<evidence type="ECO:0000256" key="2">
    <source>
        <dbReference type="ARBA" id="ARBA00001946"/>
    </source>
</evidence>
<dbReference type="Pfam" id="PF05524">
    <property type="entry name" value="PEP-utilisers_N"/>
    <property type="match status" value="1"/>
</dbReference>
<dbReference type="InterPro" id="IPR006318">
    <property type="entry name" value="PTS_EI-like"/>
</dbReference>
<evidence type="ECO:0000256" key="10">
    <source>
        <dbReference type="ARBA" id="ARBA00022679"/>
    </source>
</evidence>
<dbReference type="Gene3D" id="1.10.274.10">
    <property type="entry name" value="PtsI, HPr-binding domain"/>
    <property type="match status" value="1"/>
</dbReference>
<dbReference type="AlphaFoldDB" id="A0A948RUB4"/>
<keyword evidence="10 16" id="KW-0808">Transferase</keyword>
<dbReference type="PANTHER" id="PTHR46244:SF1">
    <property type="entry name" value="PHOSPHOENOLPYRUVATE-DEPENDENT PHOSPHOTRANSFERASE SYSTEM"/>
    <property type="match status" value="1"/>
</dbReference>
<comment type="caution">
    <text evidence="23">The sequence shown here is derived from an EMBL/GenBank/DDBJ whole genome shotgun (WGS) entry which is preliminary data.</text>
</comment>
<dbReference type="PRINTS" id="PR01736">
    <property type="entry name" value="PHPHTRNFRASE"/>
</dbReference>
<dbReference type="InterPro" id="IPR036637">
    <property type="entry name" value="Phosphohistidine_dom_sf"/>
</dbReference>
<dbReference type="Gene3D" id="3.50.30.10">
    <property type="entry name" value="Phosphohistidine domain"/>
    <property type="match status" value="1"/>
</dbReference>
<accession>A0A948RUB4</accession>
<comment type="cofactor">
    <cofactor evidence="2 16 19">
        <name>Mg(2+)</name>
        <dbReference type="ChEBI" id="CHEBI:18420"/>
    </cofactor>
</comment>
<feature type="active site" description="Tele-phosphohistidine intermediate" evidence="17">
    <location>
        <position position="201"/>
    </location>
</feature>
<dbReference type="InterPro" id="IPR015813">
    <property type="entry name" value="Pyrv/PenolPyrv_kinase-like_dom"/>
</dbReference>